<dbReference type="SUPFAM" id="SSF51905">
    <property type="entry name" value="FAD/NAD(P)-binding domain"/>
    <property type="match status" value="1"/>
</dbReference>
<evidence type="ECO:0000259" key="1">
    <source>
        <dbReference type="Pfam" id="PF13454"/>
    </source>
</evidence>
<dbReference type="Pfam" id="PF13454">
    <property type="entry name" value="NAD_binding_9"/>
    <property type="match status" value="1"/>
</dbReference>
<dbReference type="EMBL" id="FTOV01000016">
    <property type="protein sequence ID" value="SIT25341.1"/>
    <property type="molecule type" value="Genomic_DNA"/>
</dbReference>
<dbReference type="RefSeq" id="WP_076395854.1">
    <property type="nucleotide sequence ID" value="NZ_FTOV01000016.1"/>
</dbReference>
<gene>
    <name evidence="2" type="ORF">SAMN05421785_1166</name>
</gene>
<organism evidence="2 3">
    <name type="scientific">Chryseobacterium gambrini</name>
    <dbReference type="NCBI Taxonomy" id="373672"/>
    <lineage>
        <taxon>Bacteria</taxon>
        <taxon>Pseudomonadati</taxon>
        <taxon>Bacteroidota</taxon>
        <taxon>Flavobacteriia</taxon>
        <taxon>Flavobacteriales</taxon>
        <taxon>Weeksellaceae</taxon>
        <taxon>Chryseobacterium group</taxon>
        <taxon>Chryseobacterium</taxon>
    </lineage>
</organism>
<proteinExistence type="predicted"/>
<dbReference type="InterPro" id="IPR036188">
    <property type="entry name" value="FAD/NAD-bd_sf"/>
</dbReference>
<dbReference type="OrthoDB" id="6309046at2"/>
<evidence type="ECO:0000313" key="2">
    <source>
        <dbReference type="EMBL" id="SIT25341.1"/>
    </source>
</evidence>
<name>A0A1N7QR44_9FLAO</name>
<accession>A0A1N7QR44</accession>
<dbReference type="InterPro" id="IPR038732">
    <property type="entry name" value="HpyO/CreE_NAD-binding"/>
</dbReference>
<dbReference type="InterPro" id="IPR052189">
    <property type="entry name" value="L-asp_N-monooxygenase_NS-form"/>
</dbReference>
<dbReference type="STRING" id="373672.SAMN05421785_1166"/>
<dbReference type="PANTHER" id="PTHR40254">
    <property type="entry name" value="BLR0577 PROTEIN"/>
    <property type="match status" value="1"/>
</dbReference>
<sequence>MKNIDSIALIGGGPAALFVVKHLIAEKVYPKELYIFEKSEALGSGMPYSHFGANFEHVANVSANELPELPQSFNDFVTKKDLKDYPGFVSPNHGNINEYKVIPRLLLGNYLEDQFNILLKTAGQHNIKVKVFKNTKVVDIDRKNDDFFTVITESGDAHNVSKVIICTGHQWSSENETRSKGWYDSPYPPSKFERTSDHPVAIRGTSLTAVDAVKTLARLNGTYIKENDDLKFKINEENKNFSITLFSKRGFLPALRFHSEGSPYSEGWIMSHDEIQKYKQEHNGFVDLDYVFDLNFKQPLRKKNEKFYHEIKDLTIEEFVEKMLELREKLDSFQLFKAEYAEAEKSIERHQTIAWKETLSAFSYAINYPAKHFSAEDMIRLRKTLLPLISVIIASLPQSSYKELIALYDAGVLNLISVDDESYIESHEEEGIIYHYTDEEGNKKSDHYRLYIDAIGQQPVQFNSIPFEGLKNGRFISSGYIKFRDPEKGKSEFEKDSSHIMKTEPDHYYLRVDGLNINDHFQALDYYGKVTEDLYIMAVPYIAGLNPDYSGLDFCDTAGKRIVQSLL</sequence>
<reference evidence="2 3" key="1">
    <citation type="submission" date="2017-01" db="EMBL/GenBank/DDBJ databases">
        <authorList>
            <person name="Mah S.A."/>
            <person name="Swanson W.J."/>
            <person name="Moy G.W."/>
            <person name="Vacquier V.D."/>
        </authorList>
    </citation>
    <scope>NUCLEOTIDE SEQUENCE [LARGE SCALE GENOMIC DNA]</scope>
    <source>
        <strain evidence="2 3">DSM 18014</strain>
    </source>
</reference>
<feature type="domain" description="FAD-dependent urate hydroxylase HpyO/Asp monooxygenase CreE-like FAD/NAD(P)-binding" evidence="1">
    <location>
        <begin position="8"/>
        <end position="170"/>
    </location>
</feature>
<evidence type="ECO:0000313" key="3">
    <source>
        <dbReference type="Proteomes" id="UP000185781"/>
    </source>
</evidence>
<dbReference type="AlphaFoldDB" id="A0A1N7QR44"/>
<dbReference type="PANTHER" id="PTHR40254:SF1">
    <property type="entry name" value="BLR0577 PROTEIN"/>
    <property type="match status" value="1"/>
</dbReference>
<dbReference type="Gene3D" id="3.50.50.60">
    <property type="entry name" value="FAD/NAD(P)-binding domain"/>
    <property type="match status" value="1"/>
</dbReference>
<protein>
    <submittedName>
        <fullName evidence="2">Uncharacterized NAD(P)/FAD-binding protein YdhS</fullName>
    </submittedName>
</protein>
<dbReference type="Proteomes" id="UP000185781">
    <property type="component" value="Unassembled WGS sequence"/>
</dbReference>